<feature type="domain" description="BZIP" evidence="5">
    <location>
        <begin position="66"/>
        <end position="113"/>
    </location>
</feature>
<evidence type="ECO:0000259" key="5">
    <source>
        <dbReference type="PROSITE" id="PS50217"/>
    </source>
</evidence>
<evidence type="ECO:0000256" key="2">
    <source>
        <dbReference type="ARBA" id="ARBA00023125"/>
    </source>
</evidence>
<dbReference type="CDD" id="cd14809">
    <property type="entry name" value="bZIP_AUREO-like"/>
    <property type="match status" value="2"/>
</dbReference>
<dbReference type="SMART" id="SM00338">
    <property type="entry name" value="BRLZ"/>
    <property type="match status" value="1"/>
</dbReference>
<keyword evidence="2" id="KW-0238">DNA-binding</keyword>
<feature type="compositionally biased region" description="Polar residues" evidence="4">
    <location>
        <begin position="46"/>
        <end position="56"/>
    </location>
</feature>
<dbReference type="AlphaFoldDB" id="A0A7S2XQL0"/>
<dbReference type="PANTHER" id="PTHR23351:SF24">
    <property type="entry name" value="ACTIVATING TRANSCRIPTION FACTOR 3-RELATED"/>
    <property type="match status" value="1"/>
</dbReference>
<name>A0A7S2XQL0_9STRA</name>
<dbReference type="InterPro" id="IPR004827">
    <property type="entry name" value="bZIP"/>
</dbReference>
<accession>A0A7S2XQL0</accession>
<dbReference type="PANTHER" id="PTHR23351">
    <property type="entry name" value="FOS TRANSCRIPTION FACTOR-RELATED"/>
    <property type="match status" value="1"/>
</dbReference>
<dbReference type="InterPro" id="IPR000837">
    <property type="entry name" value="AP-1"/>
</dbReference>
<keyword evidence="3" id="KW-0804">Transcription</keyword>
<dbReference type="Pfam" id="PF07716">
    <property type="entry name" value="bZIP_2"/>
    <property type="match status" value="1"/>
</dbReference>
<dbReference type="EMBL" id="HBHQ01019907">
    <property type="protein sequence ID" value="CAD9821558.1"/>
    <property type="molecule type" value="Transcribed_RNA"/>
</dbReference>
<dbReference type="PROSITE" id="PS50217">
    <property type="entry name" value="BZIP"/>
    <property type="match status" value="1"/>
</dbReference>
<evidence type="ECO:0000256" key="4">
    <source>
        <dbReference type="SAM" id="MobiDB-lite"/>
    </source>
</evidence>
<dbReference type="Gene3D" id="1.20.5.170">
    <property type="match status" value="2"/>
</dbReference>
<protein>
    <recommendedName>
        <fullName evidence="5">BZIP domain-containing protein</fullName>
    </recommendedName>
</protein>
<proteinExistence type="predicted"/>
<sequence>MRHLSSCLLITSQSMNEDVHTMSDEEGDSGEIRDRVESDDMIYTKDTCSTFSSRPSSPVLDEEDAEERLSKSRERNREHARRTRLRKKAQLEALQTTLVDLQNKNRVLKQNVKMCSIASILIGLSSGSQSASDDGVADSTLVEDKLDSLPMTPVNGKRKRFVSECSEEPVPHQLKLTIKGKTTIIGGGKTHINWKSGVYCDENGVQQQLTQEQLKVLRRERNRMHAKMTRDRKKSFISSIKNATTRLESENKELHETLARQAEHHFVGQKITPSSSPLLAAMVAPISTPSLSDAEDYTLQSSVDYNVVG</sequence>
<evidence type="ECO:0000256" key="1">
    <source>
        <dbReference type="ARBA" id="ARBA00023015"/>
    </source>
</evidence>
<dbReference type="SUPFAM" id="SSF57959">
    <property type="entry name" value="Leucine zipper domain"/>
    <property type="match status" value="2"/>
</dbReference>
<organism evidence="6">
    <name type="scientific">Attheya septentrionalis</name>
    <dbReference type="NCBI Taxonomy" id="420275"/>
    <lineage>
        <taxon>Eukaryota</taxon>
        <taxon>Sar</taxon>
        <taxon>Stramenopiles</taxon>
        <taxon>Ochrophyta</taxon>
        <taxon>Bacillariophyta</taxon>
        <taxon>Coscinodiscophyceae</taxon>
        <taxon>Chaetocerotophycidae</taxon>
        <taxon>Chaetocerotales</taxon>
        <taxon>Attheyaceae</taxon>
        <taxon>Attheya</taxon>
    </lineage>
</organism>
<dbReference type="GO" id="GO:0000981">
    <property type="term" value="F:DNA-binding transcription factor activity, RNA polymerase II-specific"/>
    <property type="evidence" value="ECO:0007669"/>
    <property type="project" value="TreeGrafter"/>
</dbReference>
<evidence type="ECO:0000313" key="6">
    <source>
        <dbReference type="EMBL" id="CAD9821558.1"/>
    </source>
</evidence>
<keyword evidence="1" id="KW-0805">Transcription regulation</keyword>
<dbReference type="GO" id="GO:0005634">
    <property type="term" value="C:nucleus"/>
    <property type="evidence" value="ECO:0007669"/>
    <property type="project" value="TreeGrafter"/>
</dbReference>
<dbReference type="GO" id="GO:0000978">
    <property type="term" value="F:RNA polymerase II cis-regulatory region sequence-specific DNA binding"/>
    <property type="evidence" value="ECO:0007669"/>
    <property type="project" value="TreeGrafter"/>
</dbReference>
<evidence type="ECO:0000256" key="3">
    <source>
        <dbReference type="ARBA" id="ARBA00023163"/>
    </source>
</evidence>
<feature type="region of interest" description="Disordered" evidence="4">
    <location>
        <begin position="15"/>
        <end position="84"/>
    </location>
</feature>
<dbReference type="InterPro" id="IPR046347">
    <property type="entry name" value="bZIP_sf"/>
</dbReference>
<feature type="compositionally biased region" description="Basic and acidic residues" evidence="4">
    <location>
        <begin position="67"/>
        <end position="77"/>
    </location>
</feature>
<gene>
    <name evidence="6" type="ORF">ASEP1449_LOCUS13392</name>
</gene>
<reference evidence="6" key="1">
    <citation type="submission" date="2021-01" db="EMBL/GenBank/DDBJ databases">
        <authorList>
            <person name="Corre E."/>
            <person name="Pelletier E."/>
            <person name="Niang G."/>
            <person name="Scheremetjew M."/>
            <person name="Finn R."/>
            <person name="Kale V."/>
            <person name="Holt S."/>
            <person name="Cochrane G."/>
            <person name="Meng A."/>
            <person name="Brown T."/>
            <person name="Cohen L."/>
        </authorList>
    </citation>
    <scope>NUCLEOTIDE SEQUENCE</scope>
    <source>
        <strain evidence="6">CCMP2084</strain>
    </source>
</reference>